<dbReference type="Gene3D" id="3.40.30.10">
    <property type="entry name" value="Glutaredoxin"/>
    <property type="match status" value="1"/>
</dbReference>
<evidence type="ECO:0000256" key="7">
    <source>
        <dbReference type="ARBA" id="ARBA00023284"/>
    </source>
</evidence>
<dbReference type="Proteomes" id="UP001611415">
    <property type="component" value="Unassembled WGS sequence"/>
</dbReference>
<gene>
    <name evidence="9" type="ORF">ACH49W_19930</name>
</gene>
<evidence type="ECO:0000256" key="4">
    <source>
        <dbReference type="ARBA" id="ARBA00022448"/>
    </source>
</evidence>
<dbReference type="InterPro" id="IPR051548">
    <property type="entry name" value="Grx-like_ET"/>
</dbReference>
<evidence type="ECO:0000259" key="8">
    <source>
        <dbReference type="Pfam" id="PF00462"/>
    </source>
</evidence>
<dbReference type="InterPro" id="IPR011909">
    <property type="entry name" value="GlrX_NrdH"/>
</dbReference>
<dbReference type="PANTHER" id="PTHR34386">
    <property type="entry name" value="GLUTAREDOXIN"/>
    <property type="match status" value="1"/>
</dbReference>
<proteinExistence type="inferred from homology"/>
<dbReference type="CDD" id="cd02976">
    <property type="entry name" value="NrdH"/>
    <property type="match status" value="1"/>
</dbReference>
<evidence type="ECO:0000256" key="2">
    <source>
        <dbReference type="ARBA" id="ARBA00007787"/>
    </source>
</evidence>
<keyword evidence="7" id="KW-0676">Redox-active center</keyword>
<protein>
    <recommendedName>
        <fullName evidence="3">Glutaredoxin-like protein NrdH</fullName>
    </recommendedName>
</protein>
<dbReference type="Pfam" id="PF00462">
    <property type="entry name" value="Glutaredoxin"/>
    <property type="match status" value="1"/>
</dbReference>
<keyword evidence="6" id="KW-1015">Disulfide bond</keyword>
<dbReference type="PANTHER" id="PTHR34386:SF1">
    <property type="entry name" value="GLUTAREDOXIN-LIKE PROTEIN NRDH"/>
    <property type="match status" value="1"/>
</dbReference>
<comment type="similarity">
    <text evidence="2">Belongs to the glutaredoxin family.</text>
</comment>
<sequence>MTITVYTKPACVQCNATYKALDKVGVDYEVIDISENDEARDYVMALGYLQAPVVVAGEDHWSGFRPDRIKALAVAAA</sequence>
<dbReference type="InterPro" id="IPR036249">
    <property type="entry name" value="Thioredoxin-like_sf"/>
</dbReference>
<organism evidence="9 10">
    <name type="scientific">Nocardia xishanensis</name>
    <dbReference type="NCBI Taxonomy" id="238964"/>
    <lineage>
        <taxon>Bacteria</taxon>
        <taxon>Bacillati</taxon>
        <taxon>Actinomycetota</taxon>
        <taxon>Actinomycetes</taxon>
        <taxon>Mycobacteriales</taxon>
        <taxon>Nocardiaceae</taxon>
        <taxon>Nocardia</taxon>
    </lineage>
</organism>
<evidence type="ECO:0000313" key="9">
    <source>
        <dbReference type="EMBL" id="MFI2475647.1"/>
    </source>
</evidence>
<reference evidence="9 10" key="1">
    <citation type="submission" date="2024-10" db="EMBL/GenBank/DDBJ databases">
        <title>The Natural Products Discovery Center: Release of the First 8490 Sequenced Strains for Exploring Actinobacteria Biosynthetic Diversity.</title>
        <authorList>
            <person name="Kalkreuter E."/>
            <person name="Kautsar S.A."/>
            <person name="Yang D."/>
            <person name="Bader C.D."/>
            <person name="Teijaro C.N."/>
            <person name="Fluegel L."/>
            <person name="Davis C.M."/>
            <person name="Simpson J.R."/>
            <person name="Lauterbach L."/>
            <person name="Steele A.D."/>
            <person name="Gui C."/>
            <person name="Meng S."/>
            <person name="Li G."/>
            <person name="Viehrig K."/>
            <person name="Ye F."/>
            <person name="Su P."/>
            <person name="Kiefer A.F."/>
            <person name="Nichols A."/>
            <person name="Cepeda A.J."/>
            <person name="Yan W."/>
            <person name="Fan B."/>
            <person name="Jiang Y."/>
            <person name="Adhikari A."/>
            <person name="Zheng C.-J."/>
            <person name="Schuster L."/>
            <person name="Cowan T.M."/>
            <person name="Smanski M.J."/>
            <person name="Chevrette M.G."/>
            <person name="De Carvalho L.P.S."/>
            <person name="Shen B."/>
        </authorList>
    </citation>
    <scope>NUCLEOTIDE SEQUENCE [LARGE SCALE GENOMIC DNA]</scope>
    <source>
        <strain evidence="9 10">NPDC019275</strain>
    </source>
</reference>
<keyword evidence="10" id="KW-1185">Reference proteome</keyword>
<feature type="domain" description="Glutaredoxin" evidence="8">
    <location>
        <begin position="3"/>
        <end position="61"/>
    </location>
</feature>
<comment type="function">
    <text evidence="1">Electron transport system for the ribonucleotide reductase system NrdEF.</text>
</comment>
<evidence type="ECO:0000256" key="5">
    <source>
        <dbReference type="ARBA" id="ARBA00022982"/>
    </source>
</evidence>
<evidence type="ECO:0000313" key="10">
    <source>
        <dbReference type="Proteomes" id="UP001611415"/>
    </source>
</evidence>
<comment type="caution">
    <text evidence="9">The sequence shown here is derived from an EMBL/GenBank/DDBJ whole genome shotgun (WGS) entry which is preliminary data.</text>
</comment>
<dbReference type="PROSITE" id="PS51354">
    <property type="entry name" value="GLUTAREDOXIN_2"/>
    <property type="match status" value="1"/>
</dbReference>
<accession>A0ABW7X3Q5</accession>
<evidence type="ECO:0000256" key="6">
    <source>
        <dbReference type="ARBA" id="ARBA00023157"/>
    </source>
</evidence>
<name>A0ABW7X3Q5_9NOCA</name>
<evidence type="ECO:0000256" key="1">
    <source>
        <dbReference type="ARBA" id="ARBA00002292"/>
    </source>
</evidence>
<keyword evidence="4" id="KW-0813">Transport</keyword>
<keyword evidence="5" id="KW-0249">Electron transport</keyword>
<dbReference type="NCBIfam" id="TIGR02194">
    <property type="entry name" value="GlrX_NrdH"/>
    <property type="match status" value="1"/>
</dbReference>
<dbReference type="SUPFAM" id="SSF52833">
    <property type="entry name" value="Thioredoxin-like"/>
    <property type="match status" value="1"/>
</dbReference>
<dbReference type="RefSeq" id="WP_068057657.1">
    <property type="nucleotide sequence ID" value="NZ_JBEYCD010000001.1"/>
</dbReference>
<dbReference type="EMBL" id="JBIRYO010000012">
    <property type="protein sequence ID" value="MFI2475647.1"/>
    <property type="molecule type" value="Genomic_DNA"/>
</dbReference>
<evidence type="ECO:0000256" key="3">
    <source>
        <dbReference type="ARBA" id="ARBA00017945"/>
    </source>
</evidence>
<dbReference type="InterPro" id="IPR002109">
    <property type="entry name" value="Glutaredoxin"/>
</dbReference>